<protein>
    <submittedName>
        <fullName evidence="1">Uncharacterized protein</fullName>
    </submittedName>
</protein>
<dbReference type="AlphaFoldDB" id="A0AAU9MLB4"/>
<organism evidence="1 2">
    <name type="scientific">Lactuca virosa</name>
    <dbReference type="NCBI Taxonomy" id="75947"/>
    <lineage>
        <taxon>Eukaryota</taxon>
        <taxon>Viridiplantae</taxon>
        <taxon>Streptophyta</taxon>
        <taxon>Embryophyta</taxon>
        <taxon>Tracheophyta</taxon>
        <taxon>Spermatophyta</taxon>
        <taxon>Magnoliopsida</taxon>
        <taxon>eudicotyledons</taxon>
        <taxon>Gunneridae</taxon>
        <taxon>Pentapetalae</taxon>
        <taxon>asterids</taxon>
        <taxon>campanulids</taxon>
        <taxon>Asterales</taxon>
        <taxon>Asteraceae</taxon>
        <taxon>Cichorioideae</taxon>
        <taxon>Cichorieae</taxon>
        <taxon>Lactucinae</taxon>
        <taxon>Lactuca</taxon>
    </lineage>
</organism>
<accession>A0AAU9MLB4</accession>
<proteinExistence type="predicted"/>
<gene>
    <name evidence="1" type="ORF">LVIROSA_LOCUS15608</name>
</gene>
<evidence type="ECO:0000313" key="2">
    <source>
        <dbReference type="Proteomes" id="UP001157418"/>
    </source>
</evidence>
<comment type="caution">
    <text evidence="1">The sequence shown here is derived from an EMBL/GenBank/DDBJ whole genome shotgun (WGS) entry which is preliminary data.</text>
</comment>
<evidence type="ECO:0000313" key="1">
    <source>
        <dbReference type="EMBL" id="CAH1428694.1"/>
    </source>
</evidence>
<dbReference type="EMBL" id="CAKMRJ010002223">
    <property type="protein sequence ID" value="CAH1428694.1"/>
    <property type="molecule type" value="Genomic_DNA"/>
</dbReference>
<keyword evidence="2" id="KW-1185">Reference proteome</keyword>
<name>A0AAU9MLB4_9ASTR</name>
<sequence length="445" mass="50862">MVSRKKDSLNDNVDKVDFMVNSRDHPIEIDDDEVSEEEKFQSGEVKKENYLSDSDFEVRSITRSRKLVNRSDKKFSKRIVYEHDFSSDSDFEDGISSSVKRMDKIADKKVKKKWREDVNRVLGLHMGVDQLNGVDVRGNEEWYETWKDQFKKPLSLITPTDIVYKIIERCEADMVFVASFIILVCTCFGSCNKQEEKLIWSRSDMKTFFNGPSVFLTLLYVDRIQCKQMLMVRRYPVINHWTLEQLKVREINEIANGGFGTPSATVKSVDEVSRGSILKFHAEMKWCLIDMSKKLDKAFKKHGNLKIIEFYGLKVKELCSAYKAFRHSNSKCESTFESYDKSSSCDDKFAEIRNFGQSIKNSVGSNKSGVANDFGKSGCIETKLHVDCEGVHKKKCVFEDIPSFNLGIEDDIYTPRKVNTGVDSYVSKNSVSVGISSSSVKGNVI</sequence>
<reference evidence="1 2" key="1">
    <citation type="submission" date="2022-01" db="EMBL/GenBank/DDBJ databases">
        <authorList>
            <person name="Xiong W."/>
            <person name="Schranz E."/>
        </authorList>
    </citation>
    <scope>NUCLEOTIDE SEQUENCE [LARGE SCALE GENOMIC DNA]</scope>
</reference>
<dbReference type="Proteomes" id="UP001157418">
    <property type="component" value="Unassembled WGS sequence"/>
</dbReference>